<dbReference type="Gene3D" id="3.40.630.30">
    <property type="match status" value="1"/>
</dbReference>
<keyword evidence="3" id="KW-1185">Reference proteome</keyword>
<dbReference type="InterPro" id="IPR051908">
    <property type="entry name" value="Ribosomal_N-acetyltransferase"/>
</dbReference>
<dbReference type="PANTHER" id="PTHR43441">
    <property type="entry name" value="RIBOSOMAL-PROTEIN-SERINE ACETYLTRANSFERASE"/>
    <property type="match status" value="1"/>
</dbReference>
<dbReference type="AlphaFoldDB" id="A0A6S7FK03"/>
<dbReference type="PANTHER" id="PTHR43441:SF10">
    <property type="entry name" value="ACETYLTRANSFERASE"/>
    <property type="match status" value="1"/>
</dbReference>
<evidence type="ECO:0000313" key="2">
    <source>
        <dbReference type="EMBL" id="CAB3940431.1"/>
    </source>
</evidence>
<evidence type="ECO:0000259" key="1">
    <source>
        <dbReference type="PROSITE" id="PS51186"/>
    </source>
</evidence>
<protein>
    <recommendedName>
        <fullName evidence="1">N-acetyltransferase domain-containing protein</fullName>
    </recommendedName>
</protein>
<proteinExistence type="predicted"/>
<reference evidence="2 3" key="1">
    <citation type="submission" date="2020-04" db="EMBL/GenBank/DDBJ databases">
        <authorList>
            <person name="De Canck E."/>
        </authorList>
    </citation>
    <scope>NUCLEOTIDE SEQUENCE [LARGE SCALE GENOMIC DNA]</scope>
    <source>
        <strain evidence="2 3">LMG 6000</strain>
    </source>
</reference>
<dbReference type="SUPFAM" id="SSF55729">
    <property type="entry name" value="Acyl-CoA N-acyltransferases (Nat)"/>
    <property type="match status" value="1"/>
</dbReference>
<dbReference type="InterPro" id="IPR000182">
    <property type="entry name" value="GNAT_dom"/>
</dbReference>
<organism evidence="2 3">
    <name type="scientific">Achromobacter insolitus</name>
    <dbReference type="NCBI Taxonomy" id="217204"/>
    <lineage>
        <taxon>Bacteria</taxon>
        <taxon>Pseudomonadati</taxon>
        <taxon>Pseudomonadota</taxon>
        <taxon>Betaproteobacteria</taxon>
        <taxon>Burkholderiales</taxon>
        <taxon>Alcaligenaceae</taxon>
        <taxon>Achromobacter</taxon>
    </lineage>
</organism>
<evidence type="ECO:0000313" key="3">
    <source>
        <dbReference type="Proteomes" id="UP000494183"/>
    </source>
</evidence>
<name>A0A6S7FK03_9BURK</name>
<dbReference type="EMBL" id="CADILH010000017">
    <property type="protein sequence ID" value="CAB3940431.1"/>
    <property type="molecule type" value="Genomic_DNA"/>
</dbReference>
<feature type="domain" description="N-acetyltransferase" evidence="1">
    <location>
        <begin position="33"/>
        <end position="194"/>
    </location>
</feature>
<dbReference type="InterPro" id="IPR016181">
    <property type="entry name" value="Acyl_CoA_acyltransferase"/>
</dbReference>
<dbReference type="CDD" id="cd04301">
    <property type="entry name" value="NAT_SF"/>
    <property type="match status" value="1"/>
</dbReference>
<sequence>MSRRWCRSLSRPRMFPTFTDPPQDLPDLGLDGLRLRPLQEADAVGWHAYLRDDAVTRHTSWQLDGPDTLLRLIRGYGQPSESHSMRLAIAMADGSLAGTVGLNEISLAARRAEIAYDVAPTYWRRGIATRACAAVTAWALSTLGFARIQATVLDTNQASAAVLERCGFQREGLLRHYRLVRGEPRNFWMYARVGLAHDRHPTAIRKP</sequence>
<gene>
    <name evidence="2" type="ORF">LMG6000_06495</name>
</gene>
<dbReference type="Proteomes" id="UP000494183">
    <property type="component" value="Unassembled WGS sequence"/>
</dbReference>
<dbReference type="PROSITE" id="PS51186">
    <property type="entry name" value="GNAT"/>
    <property type="match status" value="1"/>
</dbReference>
<dbReference type="GO" id="GO:1990189">
    <property type="term" value="F:protein N-terminal-serine acetyltransferase activity"/>
    <property type="evidence" value="ECO:0007669"/>
    <property type="project" value="TreeGrafter"/>
</dbReference>
<dbReference type="GO" id="GO:0008999">
    <property type="term" value="F:protein-N-terminal-alanine acetyltransferase activity"/>
    <property type="evidence" value="ECO:0007669"/>
    <property type="project" value="TreeGrafter"/>
</dbReference>
<dbReference type="GO" id="GO:0005737">
    <property type="term" value="C:cytoplasm"/>
    <property type="evidence" value="ECO:0007669"/>
    <property type="project" value="TreeGrafter"/>
</dbReference>
<accession>A0A6S7FK03</accession>
<dbReference type="Pfam" id="PF13302">
    <property type="entry name" value="Acetyltransf_3"/>
    <property type="match status" value="1"/>
</dbReference>